<evidence type="ECO:0000256" key="2">
    <source>
        <dbReference type="ARBA" id="ARBA00004948"/>
    </source>
</evidence>
<feature type="signal peptide" evidence="12">
    <location>
        <begin position="1"/>
        <end position="15"/>
    </location>
</feature>
<dbReference type="InterPro" id="IPR027939">
    <property type="entry name" value="NMT1/THI5"/>
</dbReference>
<evidence type="ECO:0000256" key="5">
    <source>
        <dbReference type="ARBA" id="ARBA00022679"/>
    </source>
</evidence>
<gene>
    <name evidence="14" type="ORF">BOW51_05825</name>
</gene>
<keyword evidence="12" id="KW-0732">Signal</keyword>
<evidence type="ECO:0000256" key="10">
    <source>
        <dbReference type="ARBA" id="ARBA00033171"/>
    </source>
</evidence>
<comment type="caution">
    <text evidence="14">The sequence shown here is derived from an EMBL/GenBank/DDBJ whole genome shotgun (WGS) entry which is preliminary data.</text>
</comment>
<dbReference type="EMBL" id="MPRJ01000028">
    <property type="protein sequence ID" value="OOZ36723.1"/>
    <property type="molecule type" value="Genomic_DNA"/>
</dbReference>
<evidence type="ECO:0000256" key="11">
    <source>
        <dbReference type="ARBA" id="ARBA00048179"/>
    </source>
</evidence>
<reference evidence="14 15" key="1">
    <citation type="submission" date="2016-11" db="EMBL/GenBank/DDBJ databases">
        <title>Mixed transmission modes and dynamic genome evolution in an obligate animal-bacterial symbiosis.</title>
        <authorList>
            <person name="Russell S.L."/>
            <person name="Corbett-Detig R.B."/>
            <person name="Cavanaugh C.M."/>
        </authorList>
    </citation>
    <scope>NUCLEOTIDE SEQUENCE [LARGE SCALE GENOMIC DNA]</scope>
    <source>
        <strain evidence="14">Se-Cadez</strain>
    </source>
</reference>
<name>A0A1T2KV37_9GAMM</name>
<comment type="catalytic activity">
    <reaction evidence="11">
        <text>N(6)-(pyridoxal phosphate)-L-lysyl-[4-amino-5-hydroxymethyl-2-methylpyrimidine phosphate synthase] + L-histidyl-[4-amino-5-hydroxymethyl-2-methylpyrimidine phosphate synthase] + 2 Fe(3+) + 4 H2O = L-lysyl-[4-amino-5-hydroxymethyl-2-methylpyrimidine phosphate synthase] + (2S)-2-amino-5-hydroxy-4-oxopentanoyl-[4-amino-5-hydroxymethyl-2-methylpyrimidine phosphate synthase] + 4-amino-2-methyl-5-(phosphooxymethyl)pyrimidine + 3-oxopropanoate + 2 Fe(2+) + 2 H(+)</text>
        <dbReference type="Rhea" id="RHEA:65756"/>
        <dbReference type="Rhea" id="RHEA-COMP:16892"/>
        <dbReference type="Rhea" id="RHEA-COMP:16893"/>
        <dbReference type="Rhea" id="RHEA-COMP:16894"/>
        <dbReference type="Rhea" id="RHEA-COMP:16895"/>
        <dbReference type="ChEBI" id="CHEBI:15377"/>
        <dbReference type="ChEBI" id="CHEBI:15378"/>
        <dbReference type="ChEBI" id="CHEBI:29033"/>
        <dbReference type="ChEBI" id="CHEBI:29034"/>
        <dbReference type="ChEBI" id="CHEBI:29969"/>
        <dbReference type="ChEBI" id="CHEBI:29979"/>
        <dbReference type="ChEBI" id="CHEBI:33190"/>
        <dbReference type="ChEBI" id="CHEBI:58354"/>
        <dbReference type="ChEBI" id="CHEBI:143915"/>
        <dbReference type="ChEBI" id="CHEBI:157692"/>
    </reaction>
    <physiologicalReaction direction="left-to-right" evidence="11">
        <dbReference type="Rhea" id="RHEA:65757"/>
    </physiologicalReaction>
</comment>
<dbReference type="Proteomes" id="UP000190896">
    <property type="component" value="Unassembled WGS sequence"/>
</dbReference>
<evidence type="ECO:0000256" key="4">
    <source>
        <dbReference type="ARBA" id="ARBA00011738"/>
    </source>
</evidence>
<dbReference type="GO" id="GO:0046872">
    <property type="term" value="F:metal ion binding"/>
    <property type="evidence" value="ECO:0007669"/>
    <property type="project" value="UniProtKB-KW"/>
</dbReference>
<keyword evidence="8" id="KW-0784">Thiamine biosynthesis</keyword>
<accession>A0A1T2KV37</accession>
<keyword evidence="7" id="KW-0663">Pyridoxal phosphate</keyword>
<dbReference type="Pfam" id="PF09084">
    <property type="entry name" value="NMT1"/>
    <property type="match status" value="1"/>
</dbReference>
<feature type="chain" id="PRO_5013386630" description="Thiamine pyrimidine synthase" evidence="12">
    <location>
        <begin position="16"/>
        <end position="256"/>
    </location>
</feature>
<comment type="pathway">
    <text evidence="2">Cofactor biosynthesis; thiamine diphosphate biosynthesis.</text>
</comment>
<dbReference type="PANTHER" id="PTHR31528:SF1">
    <property type="entry name" value="4-AMINO-5-HYDROXYMETHYL-2-METHYLPYRIMIDINE PHOSPHATE SYNTHASE THI11-RELATED"/>
    <property type="match status" value="1"/>
</dbReference>
<evidence type="ECO:0000313" key="14">
    <source>
        <dbReference type="EMBL" id="OOZ36723.1"/>
    </source>
</evidence>
<dbReference type="Gene3D" id="3.40.190.10">
    <property type="entry name" value="Periplasmic binding protein-like II"/>
    <property type="match status" value="1"/>
</dbReference>
<comment type="function">
    <text evidence="1">Responsible for the formation of the pyrimidine heterocycle in the thiamine biosynthesis pathway. Catalyzes the formation of hydroxymethylpyrimidine phosphate (HMP-P) from histidine and pyridoxal phosphate (PLP). The protein uses PLP and the active site histidine to form HMP-P, generating an inactive enzyme. The enzyme can only undergo a single turnover, which suggests it is a suicide enzyme.</text>
</comment>
<dbReference type="InterPro" id="IPR015168">
    <property type="entry name" value="SsuA/THI5"/>
</dbReference>
<evidence type="ECO:0000256" key="8">
    <source>
        <dbReference type="ARBA" id="ARBA00022977"/>
    </source>
</evidence>
<dbReference type="GO" id="GO:0009228">
    <property type="term" value="P:thiamine biosynthetic process"/>
    <property type="evidence" value="ECO:0007669"/>
    <property type="project" value="UniProtKB-KW"/>
</dbReference>
<protein>
    <recommendedName>
        <fullName evidence="10">Thiamine pyrimidine synthase</fullName>
    </recommendedName>
</protein>
<feature type="domain" description="SsuA/THI5-like" evidence="13">
    <location>
        <begin position="39"/>
        <end position="166"/>
    </location>
</feature>
<evidence type="ECO:0000256" key="9">
    <source>
        <dbReference type="ARBA" id="ARBA00023004"/>
    </source>
</evidence>
<sequence length="256" mass="28506">MIVVSCLFVSSAALAQSTSFSDRDNQLQAVTLQLKWKHQFQFAGYYAALDKGFYRDAGFDVQISEHEGARSPLEVLLDGDAAFAVSGSDIVITRAQGKPVVALATVYQHSPYAFLVRGDSGIERIGDLAGRRIMIGKGFQDAALQATLKRSGLTEDDYQRIPISFNVKYNTQGMSRGRLLYEASASRELIQPLLVDIGYMHPERWEHIRDIFAELGFIDTGSSIDGLVYEEGEKTPEWMRWIDENLVFLVVTAAII</sequence>
<keyword evidence="15" id="KW-1185">Reference proteome</keyword>
<evidence type="ECO:0000256" key="7">
    <source>
        <dbReference type="ARBA" id="ARBA00022898"/>
    </source>
</evidence>
<evidence type="ECO:0000256" key="12">
    <source>
        <dbReference type="SAM" id="SignalP"/>
    </source>
</evidence>
<proteinExistence type="inferred from homology"/>
<keyword evidence="6" id="KW-0479">Metal-binding</keyword>
<dbReference type="GO" id="GO:0016740">
    <property type="term" value="F:transferase activity"/>
    <property type="evidence" value="ECO:0007669"/>
    <property type="project" value="UniProtKB-KW"/>
</dbReference>
<evidence type="ECO:0000256" key="6">
    <source>
        <dbReference type="ARBA" id="ARBA00022723"/>
    </source>
</evidence>
<evidence type="ECO:0000256" key="1">
    <source>
        <dbReference type="ARBA" id="ARBA00003469"/>
    </source>
</evidence>
<evidence type="ECO:0000259" key="13">
    <source>
        <dbReference type="Pfam" id="PF09084"/>
    </source>
</evidence>
<evidence type="ECO:0000313" key="15">
    <source>
        <dbReference type="Proteomes" id="UP000190896"/>
    </source>
</evidence>
<evidence type="ECO:0000256" key="3">
    <source>
        <dbReference type="ARBA" id="ARBA00009406"/>
    </source>
</evidence>
<keyword evidence="9" id="KW-0408">Iron</keyword>
<keyword evidence="5" id="KW-0808">Transferase</keyword>
<dbReference type="PANTHER" id="PTHR31528">
    <property type="entry name" value="4-AMINO-5-HYDROXYMETHYL-2-METHYLPYRIMIDINE PHOSPHATE SYNTHASE THI11-RELATED"/>
    <property type="match status" value="1"/>
</dbReference>
<dbReference type="SUPFAM" id="SSF53850">
    <property type="entry name" value="Periplasmic binding protein-like II"/>
    <property type="match status" value="1"/>
</dbReference>
<dbReference type="AlphaFoldDB" id="A0A1T2KV37"/>
<comment type="similarity">
    <text evidence="3">Belongs to the NMT1/THI5 family.</text>
</comment>
<organism evidence="14 15">
    <name type="scientific">Solemya velesiana gill symbiont</name>
    <dbReference type="NCBI Taxonomy" id="1918948"/>
    <lineage>
        <taxon>Bacteria</taxon>
        <taxon>Pseudomonadati</taxon>
        <taxon>Pseudomonadota</taxon>
        <taxon>Gammaproteobacteria</taxon>
        <taxon>sulfur-oxidizing symbionts</taxon>
    </lineage>
</organism>
<dbReference type="RefSeq" id="WP_172838787.1">
    <property type="nucleotide sequence ID" value="NZ_MPRJ01000028.1"/>
</dbReference>
<comment type="subunit">
    <text evidence="4">Homodimer.</text>
</comment>